<dbReference type="Proteomes" id="UP001497457">
    <property type="component" value="Chromosome 16b"/>
</dbReference>
<evidence type="ECO:0000256" key="3">
    <source>
        <dbReference type="SAM" id="MobiDB-lite"/>
    </source>
</evidence>
<keyword evidence="1" id="KW-0808">Transferase</keyword>
<protein>
    <submittedName>
        <fullName evidence="4">Uncharacterized protein</fullName>
    </submittedName>
</protein>
<evidence type="ECO:0000256" key="2">
    <source>
        <dbReference type="ARBA" id="ARBA00023315"/>
    </source>
</evidence>
<dbReference type="InterPro" id="IPR051504">
    <property type="entry name" value="Plant_metabolite_acyltrans"/>
</dbReference>
<dbReference type="Pfam" id="PF02458">
    <property type="entry name" value="Transferase"/>
    <property type="match status" value="2"/>
</dbReference>
<evidence type="ECO:0000313" key="4">
    <source>
        <dbReference type="EMBL" id="CAL4941717.1"/>
    </source>
</evidence>
<dbReference type="Gene3D" id="3.30.559.10">
    <property type="entry name" value="Chloramphenicol acetyltransferase-like domain"/>
    <property type="match status" value="2"/>
</dbReference>
<dbReference type="InterPro" id="IPR023213">
    <property type="entry name" value="CAT-like_dom_sf"/>
</dbReference>
<dbReference type="PANTHER" id="PTHR31625">
    <property type="match status" value="1"/>
</dbReference>
<organism evidence="4 5">
    <name type="scientific">Urochloa decumbens</name>
    <dbReference type="NCBI Taxonomy" id="240449"/>
    <lineage>
        <taxon>Eukaryota</taxon>
        <taxon>Viridiplantae</taxon>
        <taxon>Streptophyta</taxon>
        <taxon>Embryophyta</taxon>
        <taxon>Tracheophyta</taxon>
        <taxon>Spermatophyta</taxon>
        <taxon>Magnoliopsida</taxon>
        <taxon>Liliopsida</taxon>
        <taxon>Poales</taxon>
        <taxon>Poaceae</taxon>
        <taxon>PACMAD clade</taxon>
        <taxon>Panicoideae</taxon>
        <taxon>Panicodae</taxon>
        <taxon>Paniceae</taxon>
        <taxon>Melinidinae</taxon>
        <taxon>Urochloa</taxon>
    </lineage>
</organism>
<gene>
    <name evidence="4" type="ORF">URODEC1_LOCUS33166</name>
</gene>
<reference evidence="4" key="1">
    <citation type="submission" date="2024-10" db="EMBL/GenBank/DDBJ databases">
        <authorList>
            <person name="Ryan C."/>
        </authorList>
    </citation>
    <scope>NUCLEOTIDE SEQUENCE [LARGE SCALE GENOMIC DNA]</scope>
</reference>
<accession>A0ABC8YH12</accession>
<proteinExistence type="predicted"/>
<dbReference type="AlphaFoldDB" id="A0ABC8YH12"/>
<sequence>MELSAEALRFYHRDVEEQGMPNFVYRSVCASSLGSCMMGGVCIHLAFDTTKHVARRAHAARHRHLARLRRRVARPHTWVALPPVRRVFFFASPLPPITFADIARALRSSLAAVLPAFHPFAGELVYSPESRAVAIVCGDGAGVEAETRELEFARLVEAEGAEHELEALGNLVPDIRRDELPTPVMAVQVTEFVSGGGRGGGEGWGGGGVALGVAVHHAVADRHGILQFLEAWAVAVVQGKAVEPVPPPAHDRSLVRFHGDEELAGVILRHCAPDLPRPADRRRSRAAPPGVGGAAPPRPAYPRRRGAELAAASPTMAAQCTRSSSPTSARTCPRRPPVPAAYAGNCVVPCSVALGGAELAGAGGHARALAAIGAAAVVEVRRDPLANRGRWGRLRDAPPGRAVILAGSPWFAAYAMDFGFGRPVWSEMASMNHDGEIFLVAGREAGSVQASVAVDAGKMPAFREMFVLDSSHKSGDGCSRL</sequence>
<evidence type="ECO:0000256" key="1">
    <source>
        <dbReference type="ARBA" id="ARBA00022679"/>
    </source>
</evidence>
<evidence type="ECO:0000313" key="5">
    <source>
        <dbReference type="Proteomes" id="UP001497457"/>
    </source>
</evidence>
<name>A0ABC8YH12_9POAL</name>
<dbReference type="GO" id="GO:0016747">
    <property type="term" value="F:acyltransferase activity, transferring groups other than amino-acyl groups"/>
    <property type="evidence" value="ECO:0007669"/>
    <property type="project" value="UniProtKB-ARBA"/>
</dbReference>
<keyword evidence="5" id="KW-1185">Reference proteome</keyword>
<keyword evidence="2" id="KW-0012">Acyltransferase</keyword>
<feature type="region of interest" description="Disordered" evidence="3">
    <location>
        <begin position="274"/>
        <end position="306"/>
    </location>
</feature>
<dbReference type="EMBL" id="OZ075126">
    <property type="protein sequence ID" value="CAL4941717.1"/>
    <property type="molecule type" value="Genomic_DNA"/>
</dbReference>